<name>F3YXL2_DESAF</name>
<dbReference type="STRING" id="690850.Desaf_3505"/>
<keyword evidence="1" id="KW-0812">Transmembrane</keyword>
<reference evidence="2 3" key="1">
    <citation type="journal article" date="2011" name="J. Bacteriol.">
        <title>Genome sequence of the mercury-methylating and pleomorphic Desulfovibrio africanus Strain Walvis Bay.</title>
        <authorList>
            <person name="Brown S.D."/>
            <person name="Wall J.D."/>
            <person name="Kucken A.M."/>
            <person name="Gilmour C.C."/>
            <person name="Podar M."/>
            <person name="Brandt C.C."/>
            <person name="Teshima H."/>
            <person name="Detter J.C."/>
            <person name="Han C.S."/>
            <person name="Land M.L."/>
            <person name="Lucas S."/>
            <person name="Han J."/>
            <person name="Pennacchio L."/>
            <person name="Nolan M."/>
            <person name="Pitluck S."/>
            <person name="Woyke T."/>
            <person name="Goodwin L."/>
            <person name="Palumbo A.V."/>
            <person name="Elias D.A."/>
        </authorList>
    </citation>
    <scope>NUCLEOTIDE SEQUENCE [LARGE SCALE GENOMIC DNA]</scope>
    <source>
        <strain evidence="2 3">Walvis Bay</strain>
    </source>
</reference>
<dbReference type="Proteomes" id="UP000007844">
    <property type="component" value="Chromosome"/>
</dbReference>
<dbReference type="eggNOG" id="ENOG503193R">
    <property type="taxonomic scope" value="Bacteria"/>
</dbReference>
<evidence type="ECO:0000313" key="2">
    <source>
        <dbReference type="EMBL" id="EGJ51789.1"/>
    </source>
</evidence>
<evidence type="ECO:0000313" key="3">
    <source>
        <dbReference type="Proteomes" id="UP000007844"/>
    </source>
</evidence>
<dbReference type="HOGENOM" id="CLU_2342147_0_0_7"/>
<keyword evidence="3" id="KW-1185">Reference proteome</keyword>
<dbReference type="AlphaFoldDB" id="F3YXL2"/>
<gene>
    <name evidence="2" type="ORF">Desaf_3505</name>
</gene>
<keyword evidence="1" id="KW-1133">Transmembrane helix</keyword>
<accession>F3YXL2</accession>
<evidence type="ECO:0000256" key="1">
    <source>
        <dbReference type="SAM" id="Phobius"/>
    </source>
</evidence>
<keyword evidence="1" id="KW-0472">Membrane</keyword>
<feature type="transmembrane region" description="Helical" evidence="1">
    <location>
        <begin position="71"/>
        <end position="92"/>
    </location>
</feature>
<protein>
    <submittedName>
        <fullName evidence="2">Uncharacterized protein</fullName>
    </submittedName>
</protein>
<dbReference type="KEGG" id="daf:Desaf_3505"/>
<proteinExistence type="predicted"/>
<sequence length="97" mass="10472">MSADDIANLWSAIKELRVGQTDMGRVLARIEMLLSERCSTRAHMHQSLADQVQALALRLTALERAQVRTSVIVGIGSALASAVAMAVVGALVRGWMR</sequence>
<dbReference type="EMBL" id="CP003221">
    <property type="protein sequence ID" value="EGJ51789.1"/>
    <property type="molecule type" value="Genomic_DNA"/>
</dbReference>
<organism evidence="2 3">
    <name type="scientific">Desulfocurvibacter africanus subsp. africanus str. Walvis Bay</name>
    <dbReference type="NCBI Taxonomy" id="690850"/>
    <lineage>
        <taxon>Bacteria</taxon>
        <taxon>Pseudomonadati</taxon>
        <taxon>Thermodesulfobacteriota</taxon>
        <taxon>Desulfovibrionia</taxon>
        <taxon>Desulfovibrionales</taxon>
        <taxon>Desulfovibrionaceae</taxon>
        <taxon>Desulfocurvibacter</taxon>
    </lineage>
</organism>
<dbReference type="RefSeq" id="WP_014261403.1">
    <property type="nucleotide sequence ID" value="NC_016629.1"/>
</dbReference>